<name>A0A0B5D0V1_9CORY</name>
<dbReference type="NCBIfam" id="NF033516">
    <property type="entry name" value="transpos_IS3"/>
    <property type="match status" value="1"/>
</dbReference>
<dbReference type="Pfam" id="PF00665">
    <property type="entry name" value="rve"/>
    <property type="match status" value="1"/>
</dbReference>
<dbReference type="InterPro" id="IPR050900">
    <property type="entry name" value="Transposase_IS3/IS150/IS904"/>
</dbReference>
<dbReference type="Pfam" id="PF13276">
    <property type="entry name" value="HTH_21"/>
    <property type="match status" value="1"/>
</dbReference>
<dbReference type="GO" id="GO:0003676">
    <property type="term" value="F:nucleic acid binding"/>
    <property type="evidence" value="ECO:0007669"/>
    <property type="project" value="InterPro"/>
</dbReference>
<dbReference type="InterPro" id="IPR025948">
    <property type="entry name" value="HTH-like_dom"/>
</dbReference>
<evidence type="ECO:0000256" key="1">
    <source>
        <dbReference type="ARBA" id="ARBA00002286"/>
    </source>
</evidence>
<feature type="domain" description="Integrase catalytic" evidence="2">
    <location>
        <begin position="127"/>
        <end position="290"/>
    </location>
</feature>
<protein>
    <recommendedName>
        <fullName evidence="2">Integrase catalytic domain-containing protein</fullName>
    </recommendedName>
</protein>
<dbReference type="Proteomes" id="UP000031524">
    <property type="component" value="Chromosome"/>
</dbReference>
<comment type="function">
    <text evidence="1">Involved in the transposition of the insertion sequence.</text>
</comment>
<keyword evidence="4" id="KW-1185">Reference proteome</keyword>
<dbReference type="PANTHER" id="PTHR46889:SF4">
    <property type="entry name" value="TRANSPOSASE INSO FOR INSERTION SEQUENCE ELEMENT IS911B-RELATED"/>
    <property type="match status" value="1"/>
</dbReference>
<dbReference type="KEGG" id="chm:B842_02710"/>
<evidence type="ECO:0000259" key="2">
    <source>
        <dbReference type="PROSITE" id="PS50994"/>
    </source>
</evidence>
<dbReference type="PANTHER" id="PTHR46889">
    <property type="entry name" value="TRANSPOSASE INSF FOR INSERTION SEQUENCE IS3B-RELATED"/>
    <property type="match status" value="1"/>
</dbReference>
<dbReference type="InterPro" id="IPR012337">
    <property type="entry name" value="RNaseH-like_sf"/>
</dbReference>
<gene>
    <name evidence="3" type="ORF">B842_02710</name>
</gene>
<dbReference type="InterPro" id="IPR036397">
    <property type="entry name" value="RNaseH_sf"/>
</dbReference>
<evidence type="ECO:0000313" key="3">
    <source>
        <dbReference type="EMBL" id="AJE32395.1"/>
    </source>
</evidence>
<dbReference type="PROSITE" id="PS50994">
    <property type="entry name" value="INTEGRASE"/>
    <property type="match status" value="1"/>
</dbReference>
<dbReference type="InterPro" id="IPR001584">
    <property type="entry name" value="Integrase_cat-core"/>
</dbReference>
<sequence length="298" mass="33696">MIRFQFVDDARNDHSVKRLCEVLQLNRSSYYKWKNTSATRKKRLLSDAILGARVKAVFTKERGCYGAKRITAELNDDSTATPVNHKKVARIMRSLKLFGYSKKRKITTPVSEGKKSVFPDLVGRKFTAEHPNRVYVGDITYLPIADGSNMYLATVIDCYSRRLVGFAIADHMRTSLVQDALVMAKGQRGSLKDAVFHSDHGSVYTSHAFQDTCGELGIRQSMGAIGASADNALAESFNAALKREVLQDAKTFTNQLQCRRDVFRWCTRYNTTRRHSWCKYLAPAVFEERCPVMLRSAS</sequence>
<evidence type="ECO:0000313" key="4">
    <source>
        <dbReference type="Proteomes" id="UP000031524"/>
    </source>
</evidence>
<dbReference type="SUPFAM" id="SSF53098">
    <property type="entry name" value="Ribonuclease H-like"/>
    <property type="match status" value="1"/>
</dbReference>
<dbReference type="Gene3D" id="3.30.420.10">
    <property type="entry name" value="Ribonuclease H-like superfamily/Ribonuclease H"/>
    <property type="match status" value="1"/>
</dbReference>
<dbReference type="AlphaFoldDB" id="A0A0B5D0V1"/>
<reference evidence="3 4" key="1">
    <citation type="submission" date="2013-04" db="EMBL/GenBank/DDBJ databases">
        <title>Complete genome sequence of Corynebacterium humireducens DSM 45392(T), isolated from a wastewater-fed microbial fuel cell.</title>
        <authorList>
            <person name="Ruckert C."/>
            <person name="Albersmeier A."/>
            <person name="Kalinowski J."/>
        </authorList>
    </citation>
    <scope>NUCLEOTIDE SEQUENCE [LARGE SCALE GENOMIC DNA]</scope>
    <source>
        <strain evidence="4">MFC-5</strain>
    </source>
</reference>
<dbReference type="HOGENOM" id="CLU_027402_4_2_11"/>
<accession>A0A0B5D0V1</accession>
<organism evidence="3 4">
    <name type="scientific">Corynebacterium humireducens NBRC 106098 = DSM 45392</name>
    <dbReference type="NCBI Taxonomy" id="1223515"/>
    <lineage>
        <taxon>Bacteria</taxon>
        <taxon>Bacillati</taxon>
        <taxon>Actinomycetota</taxon>
        <taxon>Actinomycetes</taxon>
        <taxon>Mycobacteriales</taxon>
        <taxon>Corynebacteriaceae</taxon>
        <taxon>Corynebacterium</taxon>
    </lineage>
</organism>
<dbReference type="STRING" id="1223515.B842_02710"/>
<dbReference type="GO" id="GO:0015074">
    <property type="term" value="P:DNA integration"/>
    <property type="evidence" value="ECO:0007669"/>
    <property type="project" value="InterPro"/>
</dbReference>
<dbReference type="EMBL" id="CP005286">
    <property type="protein sequence ID" value="AJE32395.1"/>
    <property type="molecule type" value="Genomic_DNA"/>
</dbReference>
<proteinExistence type="predicted"/>
<dbReference type="InterPro" id="IPR048020">
    <property type="entry name" value="Transpos_IS3"/>
</dbReference>